<proteinExistence type="predicted"/>
<gene>
    <name evidence="2" type="ORF">M0812_14680</name>
</gene>
<evidence type="ECO:0000256" key="1">
    <source>
        <dbReference type="SAM" id="MobiDB-lite"/>
    </source>
</evidence>
<keyword evidence="2" id="KW-0687">Ribonucleoprotein</keyword>
<name>A0AAV7ZFX3_9EUKA</name>
<evidence type="ECO:0000313" key="3">
    <source>
        <dbReference type="Proteomes" id="UP001146793"/>
    </source>
</evidence>
<organism evidence="2 3">
    <name type="scientific">Anaeramoeba flamelloides</name>
    <dbReference type="NCBI Taxonomy" id="1746091"/>
    <lineage>
        <taxon>Eukaryota</taxon>
        <taxon>Metamonada</taxon>
        <taxon>Anaeramoebidae</taxon>
        <taxon>Anaeramoeba</taxon>
    </lineage>
</organism>
<reference evidence="2" key="1">
    <citation type="submission" date="2022-08" db="EMBL/GenBank/DDBJ databases">
        <title>Novel sulphate-reducing endosymbionts in the free-living metamonad Anaeramoeba.</title>
        <authorList>
            <person name="Jerlstrom-Hultqvist J."/>
            <person name="Cepicka I."/>
            <person name="Gallot-Lavallee L."/>
            <person name="Salas-Leiva D."/>
            <person name="Curtis B.A."/>
            <person name="Zahonova K."/>
            <person name="Pipaliya S."/>
            <person name="Dacks J."/>
            <person name="Roger A.J."/>
        </authorList>
    </citation>
    <scope>NUCLEOTIDE SEQUENCE</scope>
    <source>
        <strain evidence="2">Busselton2</strain>
    </source>
</reference>
<protein>
    <submittedName>
        <fullName evidence="2">60S ribosomal protein L29</fullName>
    </submittedName>
</protein>
<comment type="caution">
    <text evidence="2">The sequence shown here is derived from an EMBL/GenBank/DDBJ whole genome shotgun (WGS) entry which is preliminary data.</text>
</comment>
<dbReference type="Proteomes" id="UP001146793">
    <property type="component" value="Unassembled WGS sequence"/>
</dbReference>
<dbReference type="EMBL" id="JANTQA010000032">
    <property type="protein sequence ID" value="KAJ3438669.1"/>
    <property type="molecule type" value="Genomic_DNA"/>
</dbReference>
<sequence>MKQKQKFLICNKIPKPNRDKSRSKKGLLKDEEISERQWKEWNTLSSEQKEELKKCLFLSNELRIECFLKFFPSEIMIIKNENEKISQIILNSKLLLLLSVGMKTGTSNLRSTLSSYFKKQGLIRNPNIPKFQKHSNLNLIDPNYLLSADYKPQTLNNFVDEKKRVKAKKNKVKKSKKVKLIFGSKTLLKNEISKKDKVQQVTKEENIIKHEPKGEHTLLSEDESQNNKKKNQNEKFHTYVIKKPKSPNRTKSRARKGKLIITLKHLQTINSLSLKERDVLSNLPKMKSIKERLKYLENHFQNTLLVIERDKNLKYQKIVFSAKLTIKIKTPRSNKFVPYNKKYIDNENFIVGSNFSQINNSTSTVAEKKKSKHQNIHLVPNTNTCVKISNEKFEKLNILANLSCQMI</sequence>
<dbReference type="GO" id="GO:0005840">
    <property type="term" value="C:ribosome"/>
    <property type="evidence" value="ECO:0007669"/>
    <property type="project" value="UniProtKB-KW"/>
</dbReference>
<accession>A0AAV7ZFX3</accession>
<feature type="region of interest" description="Disordered" evidence="1">
    <location>
        <begin position="209"/>
        <end position="237"/>
    </location>
</feature>
<keyword evidence="2" id="KW-0689">Ribosomal protein</keyword>
<dbReference type="AlphaFoldDB" id="A0AAV7ZFX3"/>
<evidence type="ECO:0000313" key="2">
    <source>
        <dbReference type="EMBL" id="KAJ3438669.1"/>
    </source>
</evidence>
<feature type="compositionally biased region" description="Basic and acidic residues" evidence="1">
    <location>
        <begin position="209"/>
        <end position="219"/>
    </location>
</feature>